<dbReference type="AlphaFoldDB" id="A0A9W6LZ52"/>
<dbReference type="PANTHER" id="PTHR28082">
    <property type="entry name" value="ZINC FINGER PROTEIN"/>
    <property type="match status" value="1"/>
</dbReference>
<gene>
    <name evidence="5" type="ORF">GCM10017584_08130</name>
</gene>
<dbReference type="InterPro" id="IPR052604">
    <property type="entry name" value="Mito_Tim_assembly_helper"/>
</dbReference>
<dbReference type="GO" id="GO:0045041">
    <property type="term" value="P:protein import into mitochondrial intermembrane space"/>
    <property type="evidence" value="ECO:0007669"/>
    <property type="project" value="TreeGrafter"/>
</dbReference>
<keyword evidence="3" id="KW-0862">Zinc</keyword>
<keyword evidence="6" id="KW-1185">Reference proteome</keyword>
<dbReference type="InterPro" id="IPR008913">
    <property type="entry name" value="Znf_CHY"/>
</dbReference>
<dbReference type="Pfam" id="PF05495">
    <property type="entry name" value="zf-CHY"/>
    <property type="match status" value="1"/>
</dbReference>
<dbReference type="InterPro" id="IPR016694">
    <property type="entry name" value="UCP017292"/>
</dbReference>
<evidence type="ECO:0000256" key="1">
    <source>
        <dbReference type="ARBA" id="ARBA00022723"/>
    </source>
</evidence>
<evidence type="ECO:0000256" key="3">
    <source>
        <dbReference type="ARBA" id="ARBA00022833"/>
    </source>
</evidence>
<sequence length="104" mass="11549">MLIHGPTIDDQTRCVHYGGPLDVIAIKFRCCGDYYPCHLCHAETAGHPAEQWHLDERGERAVICGVCDTELTIDEYLAVDACPACAADFNPGCRLHTHLYFETA</sequence>
<evidence type="ECO:0000313" key="5">
    <source>
        <dbReference type="EMBL" id="GLJ75239.1"/>
    </source>
</evidence>
<comment type="caution">
    <text evidence="5">The sequence shown here is derived from an EMBL/GenBank/DDBJ whole genome shotgun (WGS) entry which is preliminary data.</text>
</comment>
<accession>A0A9W6LZ52</accession>
<name>A0A9W6LZ52_9MICO</name>
<feature type="domain" description="CHY-type" evidence="4">
    <location>
        <begin position="7"/>
        <end position="87"/>
    </location>
</feature>
<keyword evidence="2" id="KW-0863">Zinc-finger</keyword>
<dbReference type="PANTHER" id="PTHR28082:SF1">
    <property type="entry name" value="HELPER OF TIM PROTEIN 13"/>
    <property type="match status" value="1"/>
</dbReference>
<evidence type="ECO:0000256" key="2">
    <source>
        <dbReference type="ARBA" id="ARBA00022771"/>
    </source>
</evidence>
<organism evidence="5 6">
    <name type="scientific">Leifsonia poae</name>
    <dbReference type="NCBI Taxonomy" id="110933"/>
    <lineage>
        <taxon>Bacteria</taxon>
        <taxon>Bacillati</taxon>
        <taxon>Actinomycetota</taxon>
        <taxon>Actinomycetes</taxon>
        <taxon>Micrococcales</taxon>
        <taxon>Microbacteriaceae</taxon>
        <taxon>Leifsonia</taxon>
    </lineage>
</organism>
<dbReference type="PROSITE" id="PS51266">
    <property type="entry name" value="ZF_CHY"/>
    <property type="match status" value="1"/>
</dbReference>
<dbReference type="PIRSF" id="PIRSF017292">
    <property type="entry name" value="UCP017292_Znf_CHY"/>
    <property type="match status" value="1"/>
</dbReference>
<dbReference type="InterPro" id="IPR037274">
    <property type="entry name" value="Znf_CHY_sf"/>
</dbReference>
<reference evidence="5" key="2">
    <citation type="submission" date="2023-01" db="EMBL/GenBank/DDBJ databases">
        <authorList>
            <person name="Sun Q."/>
            <person name="Evtushenko L."/>
        </authorList>
    </citation>
    <scope>NUCLEOTIDE SEQUENCE</scope>
    <source>
        <strain evidence="5">VKM Ac-1401</strain>
    </source>
</reference>
<protein>
    <recommendedName>
        <fullName evidence="4">CHY-type domain-containing protein</fullName>
    </recommendedName>
</protein>
<keyword evidence="1" id="KW-0479">Metal-binding</keyword>
<dbReference type="Proteomes" id="UP001142372">
    <property type="component" value="Unassembled WGS sequence"/>
</dbReference>
<dbReference type="SUPFAM" id="SSF161219">
    <property type="entry name" value="CHY zinc finger-like"/>
    <property type="match status" value="1"/>
</dbReference>
<evidence type="ECO:0000259" key="4">
    <source>
        <dbReference type="PROSITE" id="PS51266"/>
    </source>
</evidence>
<dbReference type="EMBL" id="BSEN01000003">
    <property type="protein sequence ID" value="GLJ75239.1"/>
    <property type="molecule type" value="Genomic_DNA"/>
</dbReference>
<proteinExistence type="predicted"/>
<evidence type="ECO:0000313" key="6">
    <source>
        <dbReference type="Proteomes" id="UP001142372"/>
    </source>
</evidence>
<dbReference type="RefSeq" id="WP_271175929.1">
    <property type="nucleotide sequence ID" value="NZ_BAAAJO010000001.1"/>
</dbReference>
<reference evidence="5" key="1">
    <citation type="journal article" date="2014" name="Int. J. Syst. Evol. Microbiol.">
        <title>Complete genome sequence of Corynebacterium casei LMG S-19264T (=DSM 44701T), isolated from a smear-ripened cheese.</title>
        <authorList>
            <consortium name="US DOE Joint Genome Institute (JGI-PGF)"/>
            <person name="Walter F."/>
            <person name="Albersmeier A."/>
            <person name="Kalinowski J."/>
            <person name="Ruckert C."/>
        </authorList>
    </citation>
    <scope>NUCLEOTIDE SEQUENCE</scope>
    <source>
        <strain evidence="5">VKM Ac-1401</strain>
    </source>
</reference>
<dbReference type="GO" id="GO:0008270">
    <property type="term" value="F:zinc ion binding"/>
    <property type="evidence" value="ECO:0007669"/>
    <property type="project" value="UniProtKB-KW"/>
</dbReference>